<feature type="non-terminal residue" evidence="1">
    <location>
        <position position="52"/>
    </location>
</feature>
<protein>
    <submittedName>
        <fullName evidence="1">Uncharacterized protein</fullName>
    </submittedName>
</protein>
<dbReference type="Proteomes" id="UP000777774">
    <property type="component" value="Unassembled WGS sequence"/>
</dbReference>
<evidence type="ECO:0000313" key="2">
    <source>
        <dbReference type="Proteomes" id="UP000777774"/>
    </source>
</evidence>
<reference evidence="1 2" key="1">
    <citation type="submission" date="2020-04" db="EMBL/GenBank/DDBJ databases">
        <title>MicrobeNet Type strains.</title>
        <authorList>
            <person name="Nicholson A.C."/>
        </authorList>
    </citation>
    <scope>NUCLEOTIDE SEQUENCE [LARGE SCALE GENOMIC DNA]</scope>
    <source>
        <strain evidence="1 2">ATCC BAA-787</strain>
    </source>
</reference>
<organism evidence="1 2">
    <name type="scientific">Cellulomonas septica</name>
    <dbReference type="NCBI Taxonomy" id="285080"/>
    <lineage>
        <taxon>Bacteria</taxon>
        <taxon>Bacillati</taxon>
        <taxon>Actinomycetota</taxon>
        <taxon>Actinomycetes</taxon>
        <taxon>Micrococcales</taxon>
        <taxon>Cellulomonadaceae</taxon>
        <taxon>Cellulomonas</taxon>
    </lineage>
</organism>
<accession>A0ABX1K202</accession>
<sequence>MADAPALEDADLASVLDVTSGNAYYTMQDGLAHPSAAVVPPSWTATGTWALF</sequence>
<name>A0ABX1K202_9CELL</name>
<gene>
    <name evidence="1" type="ORF">HGA02_14030</name>
</gene>
<evidence type="ECO:0000313" key="1">
    <source>
        <dbReference type="EMBL" id="NKY40600.1"/>
    </source>
</evidence>
<proteinExistence type="predicted"/>
<dbReference type="EMBL" id="JAAXOY010000405">
    <property type="protein sequence ID" value="NKY40600.1"/>
    <property type="molecule type" value="Genomic_DNA"/>
</dbReference>
<keyword evidence="2" id="KW-1185">Reference proteome</keyword>
<comment type="caution">
    <text evidence="1">The sequence shown here is derived from an EMBL/GenBank/DDBJ whole genome shotgun (WGS) entry which is preliminary data.</text>
</comment>